<proteinExistence type="predicted"/>
<feature type="transmembrane region" description="Helical" evidence="1">
    <location>
        <begin position="30"/>
        <end position="48"/>
    </location>
</feature>
<comment type="caution">
    <text evidence="2">The sequence shown here is derived from an EMBL/GenBank/DDBJ whole genome shotgun (WGS) entry which is preliminary data.</text>
</comment>
<keyword evidence="3" id="KW-1185">Reference proteome</keyword>
<accession>A0A8J8K6S1</accession>
<feature type="transmembrane region" description="Helical" evidence="1">
    <location>
        <begin position="185"/>
        <end position="205"/>
    </location>
</feature>
<dbReference type="Proteomes" id="UP000610746">
    <property type="component" value="Unassembled WGS sequence"/>
</dbReference>
<protein>
    <recommendedName>
        <fullName evidence="4">HTH araC/xylS-type domain-containing protein</fullName>
    </recommendedName>
</protein>
<evidence type="ECO:0000313" key="3">
    <source>
        <dbReference type="Proteomes" id="UP000610746"/>
    </source>
</evidence>
<gene>
    <name evidence="2" type="ORF">HNQ03_003150</name>
</gene>
<evidence type="ECO:0000313" key="2">
    <source>
        <dbReference type="EMBL" id="NRS94050.1"/>
    </source>
</evidence>
<dbReference type="RefSeq" id="WP_173780585.1">
    <property type="nucleotide sequence ID" value="NZ_JABSNO010000040.1"/>
</dbReference>
<keyword evidence="1" id="KW-0812">Transmembrane</keyword>
<evidence type="ECO:0000256" key="1">
    <source>
        <dbReference type="SAM" id="Phobius"/>
    </source>
</evidence>
<feature type="transmembrane region" description="Helical" evidence="1">
    <location>
        <begin position="6"/>
        <end position="23"/>
    </location>
</feature>
<feature type="transmembrane region" description="Helical" evidence="1">
    <location>
        <begin position="60"/>
        <end position="79"/>
    </location>
</feature>
<name>A0A8J8K6S1_9FLAO</name>
<feature type="transmembrane region" description="Helical" evidence="1">
    <location>
        <begin position="123"/>
        <end position="141"/>
    </location>
</feature>
<keyword evidence="1" id="KW-0472">Membrane</keyword>
<organism evidence="2 3">
    <name type="scientific">Frigoriflavimonas asaccharolytica</name>
    <dbReference type="NCBI Taxonomy" id="2735899"/>
    <lineage>
        <taxon>Bacteria</taxon>
        <taxon>Pseudomonadati</taxon>
        <taxon>Bacteroidota</taxon>
        <taxon>Flavobacteriia</taxon>
        <taxon>Flavobacteriales</taxon>
        <taxon>Weeksellaceae</taxon>
        <taxon>Frigoriflavimonas</taxon>
    </lineage>
</organism>
<feature type="transmembrane region" description="Helical" evidence="1">
    <location>
        <begin position="148"/>
        <end position="165"/>
    </location>
</feature>
<evidence type="ECO:0008006" key="4">
    <source>
        <dbReference type="Google" id="ProtNLM"/>
    </source>
</evidence>
<reference evidence="2" key="1">
    <citation type="submission" date="2020-05" db="EMBL/GenBank/DDBJ databases">
        <title>Genomic Encyclopedia of Type Strains, Phase IV (KMG-V): Genome sequencing to study the core and pangenomes of soil and plant-associated prokaryotes.</title>
        <authorList>
            <person name="Whitman W."/>
        </authorList>
    </citation>
    <scope>NUCLEOTIDE SEQUENCE</scope>
    <source>
        <strain evidence="2">16F</strain>
    </source>
</reference>
<feature type="transmembrane region" description="Helical" evidence="1">
    <location>
        <begin position="91"/>
        <end position="111"/>
    </location>
</feature>
<sequence>MLETLKIIALVQGFFVLAVLYANRKEYKKTTYWLLIGTLFSVLLYILADDGSNLFLANADWFLFDKSLFVTFLFLFFKYDRSALEKFSTKDFFYFIPNFIYVLLELFELYISEFNIVVESLEIAVEFIFTGYLIAILIPLFTRKIKHWIVYFVIPIAILFVFSFVNDIIQILGFAELPLFKDKNFNTYLLLIVAFLFYFIAFKLLTKSKEILAKKEISKYQNSILDDNQKNKIKQDLIQAMEKDQLFLNGKLSIQDVANNLNIPRQYISEVLNEHVGSPFSVRLKSSNFI</sequence>
<dbReference type="EMBL" id="JABSNO010000040">
    <property type="protein sequence ID" value="NRS94050.1"/>
    <property type="molecule type" value="Genomic_DNA"/>
</dbReference>
<dbReference type="AlphaFoldDB" id="A0A8J8K6S1"/>
<keyword evidence="1" id="KW-1133">Transmembrane helix</keyword>